<dbReference type="RefSeq" id="WP_160210042.1">
    <property type="nucleotide sequence ID" value="NZ_QXWZ01000017.1"/>
</dbReference>
<accession>A0A845RGX4</accession>
<dbReference type="EMBL" id="QXWZ01000017">
    <property type="protein sequence ID" value="NBI79270.1"/>
    <property type="molecule type" value="Genomic_DNA"/>
</dbReference>
<organism evidence="2 3">
    <name type="scientific">Anaerotruncus colihominis</name>
    <dbReference type="NCBI Taxonomy" id="169435"/>
    <lineage>
        <taxon>Bacteria</taxon>
        <taxon>Bacillati</taxon>
        <taxon>Bacillota</taxon>
        <taxon>Clostridia</taxon>
        <taxon>Eubacteriales</taxon>
        <taxon>Oscillospiraceae</taxon>
        <taxon>Anaerotruncus</taxon>
    </lineage>
</organism>
<reference evidence="2 3" key="1">
    <citation type="submission" date="2018-08" db="EMBL/GenBank/DDBJ databases">
        <title>Murine metabolic-syndrome-specific gut microbial biobank.</title>
        <authorList>
            <person name="Liu C."/>
        </authorList>
    </citation>
    <scope>NUCLEOTIDE SEQUENCE [LARGE SCALE GENOMIC DNA]</scope>
    <source>
        <strain evidence="2 3">X69</strain>
    </source>
</reference>
<dbReference type="InterPro" id="IPR051805">
    <property type="entry name" value="Dehydratase_Activator_Redct"/>
</dbReference>
<feature type="compositionally biased region" description="Polar residues" evidence="1">
    <location>
        <begin position="437"/>
        <end position="459"/>
    </location>
</feature>
<dbReference type="PANTHER" id="PTHR32329:SF4">
    <property type="entry name" value="ACTIVATOR OF 2-HYDROXYACYL-COA DEHYDRATASE"/>
    <property type="match status" value="1"/>
</dbReference>
<dbReference type="AlphaFoldDB" id="A0A845RGX4"/>
<evidence type="ECO:0000256" key="1">
    <source>
        <dbReference type="SAM" id="MobiDB-lite"/>
    </source>
</evidence>
<proteinExistence type="predicted"/>
<gene>
    <name evidence="2" type="ORF">D3Z39_10395</name>
</gene>
<evidence type="ECO:0000313" key="3">
    <source>
        <dbReference type="Proteomes" id="UP000446348"/>
    </source>
</evidence>
<comment type="caution">
    <text evidence="2">The sequence shown here is derived from an EMBL/GenBank/DDBJ whole genome shotgun (WGS) entry which is preliminary data.</text>
</comment>
<dbReference type="Proteomes" id="UP000446348">
    <property type="component" value="Unassembled WGS sequence"/>
</dbReference>
<dbReference type="OrthoDB" id="9802715at2"/>
<sequence>MPEQNDGRILFTKEMKRDYTILVPTMLPIHFKLMINILREYGYKAELLENSGQNVVDSGLRNVHNDTCYPALLVIGQMIDALESGKYDLHKVALLITQTGGGCRASNYIHLLRKALKKSGYGYIPVVSLSANGMEKNPGFKLTPMMLDRVFYALNYGDLLMLLANQCRPYELEQGATDALVDEWANRLTDDMKGRGLVSYKRVRRNYNAIIRDFAALPREKTEKIRVGVVGEIYVKFSPLGNNNLEDFLLSEGAEVVVPGLLDFCLYCVYNHLNDHKLYGLMSAAKTFVFRMVYNMLVKKQRDIIDAVNAEGTFRPGGYFPHTVELVRGYISHGVKMGEGWLLTAEMLELIEQGAGNIVCTQPFGCLPNHIVGKGMMRVIKERNPQSNIVAVDYDPGATKINQENRIKLMLANAASIAEQAAADKTVPMPQHENEYDSANTPVYNPFLNPTPTSSSSRV</sequence>
<protein>
    <submittedName>
        <fullName evidence="2">2-hydroxyglutaryl-CoA dehydratase</fullName>
    </submittedName>
</protein>
<name>A0A845RGX4_9FIRM</name>
<evidence type="ECO:0000313" key="2">
    <source>
        <dbReference type="EMBL" id="NBI79270.1"/>
    </source>
</evidence>
<dbReference type="PANTHER" id="PTHR32329">
    <property type="entry name" value="BIFUNCTIONAL PROTEIN [INCLUDES 2-HYDROXYACYL-COA DEHYDRATASE (N-TER) AND ITS ACTIVATOR DOMAIN (C_TERM)-RELATED"/>
    <property type="match status" value="1"/>
</dbReference>
<feature type="region of interest" description="Disordered" evidence="1">
    <location>
        <begin position="425"/>
        <end position="459"/>
    </location>
</feature>